<reference evidence="1 2" key="1">
    <citation type="journal article" date="2018" name="Sci. Rep.">
        <title>Genome sequence of the cauliflower mushroom Sparassis crispa (Hanabiratake) and its association with beneficial usage.</title>
        <authorList>
            <person name="Kiyama R."/>
            <person name="Furutani Y."/>
            <person name="Kawaguchi K."/>
            <person name="Nakanishi T."/>
        </authorList>
    </citation>
    <scope>NUCLEOTIDE SEQUENCE [LARGE SCALE GENOMIC DNA]</scope>
</reference>
<sequence>MCSVRLGVGIYLTAWPCVSLRWVFFPWNFSLGLYVVHRSECGSVSDICVRRRYYADLCKLKVFAPPWWLSSHLHH</sequence>
<name>A0A401GZS2_9APHY</name>
<dbReference type="RefSeq" id="XP_027618565.1">
    <property type="nucleotide sequence ID" value="XM_027762764.1"/>
</dbReference>
<evidence type="ECO:0000313" key="2">
    <source>
        <dbReference type="Proteomes" id="UP000287166"/>
    </source>
</evidence>
<protein>
    <submittedName>
        <fullName evidence="1">Uncharacterized protein</fullName>
    </submittedName>
</protein>
<organism evidence="1 2">
    <name type="scientific">Sparassis crispa</name>
    <dbReference type="NCBI Taxonomy" id="139825"/>
    <lineage>
        <taxon>Eukaryota</taxon>
        <taxon>Fungi</taxon>
        <taxon>Dikarya</taxon>
        <taxon>Basidiomycota</taxon>
        <taxon>Agaricomycotina</taxon>
        <taxon>Agaricomycetes</taxon>
        <taxon>Polyporales</taxon>
        <taxon>Sparassidaceae</taxon>
        <taxon>Sparassis</taxon>
    </lineage>
</organism>
<keyword evidence="2" id="KW-1185">Reference proteome</keyword>
<dbReference type="AlphaFoldDB" id="A0A401GZS2"/>
<gene>
    <name evidence="1" type="ORF">SCP_1103290</name>
</gene>
<dbReference type="EMBL" id="BFAD01000011">
    <property type="protein sequence ID" value="GBE87652.1"/>
    <property type="molecule type" value="Genomic_DNA"/>
</dbReference>
<dbReference type="InParanoid" id="A0A401GZS2"/>
<dbReference type="GeneID" id="38784569"/>
<evidence type="ECO:0000313" key="1">
    <source>
        <dbReference type="EMBL" id="GBE87652.1"/>
    </source>
</evidence>
<proteinExistence type="predicted"/>
<accession>A0A401GZS2</accession>
<dbReference type="Proteomes" id="UP000287166">
    <property type="component" value="Unassembled WGS sequence"/>
</dbReference>
<comment type="caution">
    <text evidence="1">The sequence shown here is derived from an EMBL/GenBank/DDBJ whole genome shotgun (WGS) entry which is preliminary data.</text>
</comment>